<dbReference type="Proteomes" id="UP000032160">
    <property type="component" value="Chromosome I"/>
</dbReference>
<organism evidence="2 3">
    <name type="scientific">Candidatus Phaeomarinibacter ectocarpi</name>
    <dbReference type="NCBI Taxonomy" id="1458461"/>
    <lineage>
        <taxon>Bacteria</taxon>
        <taxon>Pseudomonadati</taxon>
        <taxon>Pseudomonadota</taxon>
        <taxon>Alphaproteobacteria</taxon>
        <taxon>Hyphomicrobiales</taxon>
        <taxon>Parvibaculaceae</taxon>
        <taxon>Candidatus Phaeomarinibacter</taxon>
    </lineage>
</organism>
<evidence type="ECO:0000313" key="2">
    <source>
        <dbReference type="EMBL" id="CDO61029.1"/>
    </source>
</evidence>
<dbReference type="InterPro" id="IPR045746">
    <property type="entry name" value="ACT14924-like_Acyltransf_dom"/>
</dbReference>
<evidence type="ECO:0000313" key="3">
    <source>
        <dbReference type="Proteomes" id="UP000032160"/>
    </source>
</evidence>
<proteinExistence type="predicted"/>
<dbReference type="HOGENOM" id="CLU_067500_0_0_5"/>
<keyword evidence="2" id="KW-0808">Transferase</keyword>
<gene>
    <name evidence="2" type="ORF">BN1012_Phect2816</name>
</gene>
<dbReference type="GO" id="GO:0016746">
    <property type="term" value="F:acyltransferase activity"/>
    <property type="evidence" value="ECO:0007669"/>
    <property type="project" value="UniProtKB-KW"/>
</dbReference>
<dbReference type="EMBL" id="HG966617">
    <property type="protein sequence ID" value="CDO61029.1"/>
    <property type="molecule type" value="Genomic_DNA"/>
</dbReference>
<sequence>MPEPTFSYASPDDPRLKQIIIKLIERLTGQPRLKRMYLDNRANPVEGETFFAAAIRYLKLRVDFDMARLHEVPKDGPLVVVANHPFGVIDGLVVSHLASMVRGEFKILTNAVLNQAPEIEGYLLPVDFDETPEALATNIRTRKISRDLLKAGGTIIVFPGGTVSTSPRPFGRAVDPVWQPFTAQLVQRSKATVVPVFFEGQNGRLFQVASHFSRTLRLSLLFREVRESIGSRVPVRIGRPIRYAELAHLTDRHEFAEELRQRTYALGSAPMPQGTYSGLTIGEKLKAKRLARQR</sequence>
<dbReference type="KEGG" id="pect:BN1012_Phect2816"/>
<dbReference type="SMART" id="SM00563">
    <property type="entry name" value="PlsC"/>
    <property type="match status" value="1"/>
</dbReference>
<dbReference type="SUPFAM" id="SSF69593">
    <property type="entry name" value="Glycerol-3-phosphate (1)-acyltransferase"/>
    <property type="match status" value="1"/>
</dbReference>
<dbReference type="Pfam" id="PF19576">
    <property type="entry name" value="Acyltransf_2"/>
    <property type="match status" value="1"/>
</dbReference>
<name>X5MH94_9HYPH</name>
<protein>
    <submittedName>
        <fullName evidence="2">Acyltransferase domain protein</fullName>
    </submittedName>
</protein>
<dbReference type="AlphaFoldDB" id="X5MH94"/>
<reference evidence="2 3" key="1">
    <citation type="journal article" date="2014" name="Front. Genet.">
        <title>Genome and metabolic network of "Candidatus Phaeomarinobacter ectocarpi" Ec32, a new candidate genus of Alphaproteobacteria frequently associated with brown algae.</title>
        <authorList>
            <person name="Dittami S.M."/>
            <person name="Barbeyron T."/>
            <person name="Boyen C."/>
            <person name="Cambefort J."/>
            <person name="Collet G."/>
            <person name="Delage L."/>
            <person name="Gobet A."/>
            <person name="Groisillier A."/>
            <person name="Leblanc C."/>
            <person name="Michel G."/>
            <person name="Scornet D."/>
            <person name="Siegel A."/>
            <person name="Tapia J.E."/>
            <person name="Tonon T."/>
        </authorList>
    </citation>
    <scope>NUCLEOTIDE SEQUENCE [LARGE SCALE GENOMIC DNA]</scope>
    <source>
        <strain evidence="2 3">Ec32</strain>
    </source>
</reference>
<dbReference type="InterPro" id="IPR002123">
    <property type="entry name" value="Plipid/glycerol_acylTrfase"/>
</dbReference>
<evidence type="ECO:0000259" key="1">
    <source>
        <dbReference type="SMART" id="SM00563"/>
    </source>
</evidence>
<accession>X5MH94</accession>
<dbReference type="STRING" id="1458461.BN1012_Phect2816"/>
<keyword evidence="2" id="KW-0012">Acyltransferase</keyword>
<dbReference type="CDD" id="cd07986">
    <property type="entry name" value="LPLAT_ACT14924-like"/>
    <property type="match status" value="1"/>
</dbReference>
<keyword evidence="3" id="KW-1185">Reference proteome</keyword>
<feature type="domain" description="Phospholipid/glycerol acyltransferase" evidence="1">
    <location>
        <begin position="78"/>
        <end position="201"/>
    </location>
</feature>